<dbReference type="Proteomes" id="UP000619545">
    <property type="component" value="Unassembled WGS sequence"/>
</dbReference>
<sequence length="225" mass="25415">MLALFPLAHPFTITSEDLRSVWRWIKTPDVIRVYTDSESLAELLKRPLLRAVRSSLRPPTVSWTGPCPEEDLRRAGAEVEMDEHRPFETSDVLALCTRTFALFLKGVRGGAVGLVGFGDLDDLHRYLVELGYPRTFKATSTLMLRRREVEMDELWKLFPAWAGDDVEPLLRETLKPDVVEDLLEEARSLTSSLGPRVRDLESTPTGRLLLASSQTVWVVKGALNE</sequence>
<accession>A0A832T2M0</accession>
<reference evidence="1" key="1">
    <citation type="journal article" date="2020" name="bioRxiv">
        <title>A rank-normalized archaeal taxonomy based on genome phylogeny resolves widespread incomplete and uneven classifications.</title>
        <authorList>
            <person name="Rinke C."/>
            <person name="Chuvochina M."/>
            <person name="Mussig A.J."/>
            <person name="Chaumeil P.-A."/>
            <person name="Waite D.W."/>
            <person name="Whitman W.B."/>
            <person name="Parks D.H."/>
            <person name="Hugenholtz P."/>
        </authorList>
    </citation>
    <scope>NUCLEOTIDE SEQUENCE</scope>
    <source>
        <strain evidence="1">UBA8853</strain>
    </source>
</reference>
<proteinExistence type="predicted"/>
<comment type="caution">
    <text evidence="1">The sequence shown here is derived from an EMBL/GenBank/DDBJ whole genome shotgun (WGS) entry which is preliminary data.</text>
</comment>
<evidence type="ECO:0000313" key="1">
    <source>
        <dbReference type="EMBL" id="HII71040.1"/>
    </source>
</evidence>
<protein>
    <submittedName>
        <fullName evidence="1">Uncharacterized protein</fullName>
    </submittedName>
</protein>
<dbReference type="EMBL" id="DUJS01000005">
    <property type="protein sequence ID" value="HII71040.1"/>
    <property type="molecule type" value="Genomic_DNA"/>
</dbReference>
<gene>
    <name evidence="1" type="ORF">HA336_07415</name>
</gene>
<organism evidence="1 2">
    <name type="scientific">Methanopyrus kandleri</name>
    <dbReference type="NCBI Taxonomy" id="2320"/>
    <lineage>
        <taxon>Archaea</taxon>
        <taxon>Methanobacteriati</taxon>
        <taxon>Methanobacteriota</taxon>
        <taxon>Methanomada group</taxon>
        <taxon>Methanopyri</taxon>
        <taxon>Methanopyrales</taxon>
        <taxon>Methanopyraceae</taxon>
        <taxon>Methanopyrus</taxon>
    </lineage>
</organism>
<name>A0A832T2M0_9EURY</name>
<dbReference type="AlphaFoldDB" id="A0A832T2M0"/>
<dbReference type="GeneID" id="1478160"/>
<evidence type="ECO:0000313" key="2">
    <source>
        <dbReference type="Proteomes" id="UP000619545"/>
    </source>
</evidence>
<dbReference type="RefSeq" id="WP_011019933.1">
    <property type="nucleotide sequence ID" value="NZ_DUJS01000005.1"/>
</dbReference>